<dbReference type="SUPFAM" id="SSF46565">
    <property type="entry name" value="Chaperone J-domain"/>
    <property type="match status" value="1"/>
</dbReference>
<comment type="subunit">
    <text evidence="8">Heterodimer with PAM16. Component of the PAM complex, at least composed of mtHsp70, MGE1, TIM44, PAM16, PAM17 and PAM18.</text>
</comment>
<keyword evidence="5" id="KW-0472">Membrane</keyword>
<keyword evidence="3" id="KW-0811">Translocation</keyword>
<dbReference type="GO" id="GO:0001671">
    <property type="term" value="F:ATPase activator activity"/>
    <property type="evidence" value="ECO:0007669"/>
    <property type="project" value="TreeGrafter"/>
</dbReference>
<dbReference type="PROSITE" id="PS50076">
    <property type="entry name" value="DNAJ_2"/>
    <property type="match status" value="1"/>
</dbReference>
<dbReference type="EMBL" id="FR839629">
    <property type="protein sequence ID" value="SCV12036.1"/>
    <property type="molecule type" value="Genomic_DNA"/>
</dbReference>
<evidence type="ECO:0000256" key="2">
    <source>
        <dbReference type="ARBA" id="ARBA00022792"/>
    </source>
</evidence>
<evidence type="ECO:0000259" key="9">
    <source>
        <dbReference type="PROSITE" id="PS50076"/>
    </source>
</evidence>
<dbReference type="Proteomes" id="UP000006853">
    <property type="component" value="Chromosome 2"/>
</dbReference>
<evidence type="ECO:0000256" key="7">
    <source>
        <dbReference type="ARBA" id="ARBA00037395"/>
    </source>
</evidence>
<dbReference type="GO" id="GO:0001405">
    <property type="term" value="C:PAM complex, Tim23 associated import motor"/>
    <property type="evidence" value="ECO:0007669"/>
    <property type="project" value="UniProtKB-ARBA"/>
</dbReference>
<dbReference type="PANTHER" id="PTHR12763:SF29">
    <property type="entry name" value="MITOCHONDRIAL DNAJ HOMOLOG 2"/>
    <property type="match status" value="1"/>
</dbReference>
<comment type="function">
    <text evidence="7">Essential component of the PAM complex, a complex required for the translocation of transit peptide-containing proteins from the inner membrane into the mitochondrial matrix in an ATP-dependent manner. In the complex, it is required to stimulate activity of mtHSP70 (SSC1).</text>
</comment>
<dbReference type="InterPro" id="IPR001623">
    <property type="entry name" value="DnaJ_domain"/>
</dbReference>
<keyword evidence="2" id="KW-0999">Mitochondrion inner membrane</keyword>
<dbReference type="CDD" id="cd06257">
    <property type="entry name" value="DnaJ"/>
    <property type="match status" value="1"/>
</dbReference>
<evidence type="ECO:0000256" key="6">
    <source>
        <dbReference type="ARBA" id="ARBA00023186"/>
    </source>
</evidence>
<dbReference type="SMART" id="SM00271">
    <property type="entry name" value="DnaJ"/>
    <property type="match status" value="1"/>
</dbReference>
<dbReference type="PANTHER" id="PTHR12763">
    <property type="match status" value="1"/>
</dbReference>
<proteinExistence type="predicted"/>
<dbReference type="FunFam" id="1.10.287.110:FF:000001">
    <property type="entry name" value="Import inner membrane translocase subunit tim14"/>
    <property type="match status" value="1"/>
</dbReference>
<organism evidence="10 11">
    <name type="scientific">Komagataella phaffii (strain ATCC 76273 / CBS 7435 / CECT 11047 / NRRL Y-11430 / Wegner 21-1)</name>
    <name type="common">Yeast</name>
    <name type="synonym">Pichia pastoris</name>
    <dbReference type="NCBI Taxonomy" id="981350"/>
    <lineage>
        <taxon>Eukaryota</taxon>
        <taxon>Fungi</taxon>
        <taxon>Dikarya</taxon>
        <taxon>Ascomycota</taxon>
        <taxon>Saccharomycotina</taxon>
        <taxon>Pichiomycetes</taxon>
        <taxon>Pichiales</taxon>
        <taxon>Pichiaceae</taxon>
        <taxon>Komagataella</taxon>
    </lineage>
</organism>
<protein>
    <submittedName>
        <fullName evidence="10">Mitochondrial import motor associating protein</fullName>
    </submittedName>
</protein>
<evidence type="ECO:0000313" key="11">
    <source>
        <dbReference type="Proteomes" id="UP000006853"/>
    </source>
</evidence>
<gene>
    <name evidence="10" type="primary">MDJ2</name>
    <name evidence="10" type="ordered locus">PP7435_Chr2-2023</name>
</gene>
<keyword evidence="4" id="KW-0496">Mitochondrion</keyword>
<reference evidence="10 11" key="1">
    <citation type="journal article" date="2011" name="J. Biotechnol.">
        <title>High-quality genome sequence of Pichia pastoris CBS7435.</title>
        <authorList>
            <person name="Kuberl A."/>
            <person name="Schneider J."/>
            <person name="Thallinger G.G."/>
            <person name="Anderl I."/>
            <person name="Wibberg D."/>
            <person name="Hajek T."/>
            <person name="Jaenicke S."/>
            <person name="Brinkrolf K."/>
            <person name="Goesmann A."/>
            <person name="Szczepanowski R."/>
            <person name="Puhler A."/>
            <person name="Schwab H."/>
            <person name="Glieder A."/>
            <person name="Pichler H."/>
        </authorList>
    </citation>
    <scope>NUCLEOTIDE SEQUENCE [LARGE SCALE GENOMIC DNA]</scope>
    <source>
        <strain evidence="11">ATCC 76273 / CBS 7435 / CECT 11047 / NRRL Y-11430 / Wegner 21-1</strain>
    </source>
</reference>
<name>A0A1G4KPV2_KOMPC</name>
<evidence type="ECO:0000256" key="1">
    <source>
        <dbReference type="ARBA" id="ARBA00004273"/>
    </source>
</evidence>
<keyword evidence="3" id="KW-0653">Protein transport</keyword>
<dbReference type="InterPro" id="IPR036869">
    <property type="entry name" value="J_dom_sf"/>
</dbReference>
<keyword evidence="6" id="KW-0143">Chaperone</keyword>
<dbReference type="GO" id="GO:0030150">
    <property type="term" value="P:protein import into mitochondrial matrix"/>
    <property type="evidence" value="ECO:0007669"/>
    <property type="project" value="UniProtKB-ARBA"/>
</dbReference>
<keyword evidence="3" id="KW-0813">Transport</keyword>
<sequence length="133" mass="15031">MVLPIIAGLGLTVAALTFRSGLRAYYRYVKLTPTMIAQLNGIQLSKPHTQNDVMKLKFAQYPGGFFNPITESEALLILGIPQSEIVTLTHEKLKKRHRQCMLINHPDKGGSPYLAMKINQAKEVLEKSYMFRK</sequence>
<evidence type="ECO:0000313" key="10">
    <source>
        <dbReference type="EMBL" id="SCV12036.1"/>
    </source>
</evidence>
<evidence type="ECO:0000256" key="4">
    <source>
        <dbReference type="ARBA" id="ARBA00023128"/>
    </source>
</evidence>
<reference evidence="10 11" key="2">
    <citation type="journal article" date="2016" name="FEMS Yeast Res.">
        <title>Curation of the genome annotation of Pichia pastoris (Komagataella phaffii) CBS7435 from gene level to protein function.</title>
        <authorList>
            <person name="Valli M."/>
            <person name="Tatto N.E."/>
            <person name="Peymann A."/>
            <person name="Gruber C."/>
            <person name="Landes N."/>
            <person name="Ekker H."/>
            <person name="Thallinger G.G."/>
            <person name="Mattanovich D."/>
            <person name="Gasser B."/>
            <person name="Graf A.B."/>
        </authorList>
    </citation>
    <scope>GENOME REANNOTATION</scope>
    <source>
        <strain evidence="10 11">ATCC 76273 / CBS 7435 / CECT 11047 / NRRL Y-11430 / Wegner 21-1</strain>
    </source>
</reference>
<accession>A0A1G4KPV2</accession>
<feature type="domain" description="J" evidence="9">
    <location>
        <begin position="73"/>
        <end position="133"/>
    </location>
</feature>
<dbReference type="SMR" id="A0A1G4KPV2"/>
<evidence type="ECO:0000256" key="8">
    <source>
        <dbReference type="ARBA" id="ARBA00062349"/>
    </source>
</evidence>
<comment type="subcellular location">
    <subcellularLocation>
        <location evidence="1">Mitochondrion inner membrane</location>
    </subcellularLocation>
</comment>
<evidence type="ECO:0000256" key="5">
    <source>
        <dbReference type="ARBA" id="ARBA00023136"/>
    </source>
</evidence>
<dbReference type="AlphaFoldDB" id="A0A1G4KPV2"/>
<keyword evidence="11" id="KW-1185">Reference proteome</keyword>
<evidence type="ECO:0000256" key="3">
    <source>
        <dbReference type="ARBA" id="ARBA00023010"/>
    </source>
</evidence>
<dbReference type="Gene3D" id="1.10.287.110">
    <property type="entry name" value="DnaJ domain"/>
    <property type="match status" value="1"/>
</dbReference>